<comment type="subcellular location">
    <subcellularLocation>
        <location evidence="1">Cell inner membrane</location>
        <topology evidence="1">Multi-pass membrane protein</topology>
    </subcellularLocation>
    <subcellularLocation>
        <location evidence="9">Cell membrane</location>
        <topology evidence="9">Multi-pass membrane protein</topology>
    </subcellularLocation>
</comment>
<dbReference type="RefSeq" id="WP_149819919.1">
    <property type="nucleotide sequence ID" value="NZ_VUOA01000032.1"/>
</dbReference>
<comment type="caution">
    <text evidence="11">The sequence shown here is derived from an EMBL/GenBank/DDBJ whole genome shotgun (WGS) entry which is preliminary data.</text>
</comment>
<dbReference type="InterPro" id="IPR000515">
    <property type="entry name" value="MetI-like"/>
</dbReference>
<dbReference type="CDD" id="cd06261">
    <property type="entry name" value="TM_PBP2"/>
    <property type="match status" value="1"/>
</dbReference>
<evidence type="ECO:0000256" key="9">
    <source>
        <dbReference type="RuleBase" id="RU363032"/>
    </source>
</evidence>
<evidence type="ECO:0000313" key="12">
    <source>
        <dbReference type="Proteomes" id="UP000323142"/>
    </source>
</evidence>
<dbReference type="AlphaFoldDB" id="A0A5B2VBM2"/>
<keyword evidence="7 9" id="KW-1133">Transmembrane helix</keyword>
<evidence type="ECO:0000313" key="11">
    <source>
        <dbReference type="EMBL" id="KAA2235850.1"/>
    </source>
</evidence>
<reference evidence="11 12" key="2">
    <citation type="submission" date="2019-09" db="EMBL/GenBank/DDBJ databases">
        <authorList>
            <person name="Jin C."/>
        </authorList>
    </citation>
    <scope>NUCLEOTIDE SEQUENCE [LARGE SCALE GENOMIC DNA]</scope>
    <source>
        <strain evidence="11 12">BN140002</strain>
    </source>
</reference>
<evidence type="ECO:0000256" key="7">
    <source>
        <dbReference type="ARBA" id="ARBA00022989"/>
    </source>
</evidence>
<proteinExistence type="inferred from homology"/>
<dbReference type="GO" id="GO:0006865">
    <property type="term" value="P:amino acid transport"/>
    <property type="evidence" value="ECO:0007669"/>
    <property type="project" value="TreeGrafter"/>
</dbReference>
<organism evidence="11 12">
    <name type="scientific">Salinarimonas soli</name>
    <dbReference type="NCBI Taxonomy" id="1638099"/>
    <lineage>
        <taxon>Bacteria</taxon>
        <taxon>Pseudomonadati</taxon>
        <taxon>Pseudomonadota</taxon>
        <taxon>Alphaproteobacteria</taxon>
        <taxon>Hyphomicrobiales</taxon>
        <taxon>Salinarimonadaceae</taxon>
        <taxon>Salinarimonas</taxon>
    </lineage>
</organism>
<keyword evidence="6 9" id="KW-0812">Transmembrane</keyword>
<dbReference type="Gene3D" id="1.10.3720.10">
    <property type="entry name" value="MetI-like"/>
    <property type="match status" value="1"/>
</dbReference>
<accession>A0A5B2VBM2</accession>
<dbReference type="InterPro" id="IPR035906">
    <property type="entry name" value="MetI-like_sf"/>
</dbReference>
<keyword evidence="8 9" id="KW-0472">Membrane</keyword>
<keyword evidence="4" id="KW-1003">Cell membrane</keyword>
<dbReference type="PROSITE" id="PS50928">
    <property type="entry name" value="ABC_TM1"/>
    <property type="match status" value="1"/>
</dbReference>
<dbReference type="SUPFAM" id="SSF161098">
    <property type="entry name" value="MetI-like"/>
    <property type="match status" value="1"/>
</dbReference>
<evidence type="ECO:0000256" key="1">
    <source>
        <dbReference type="ARBA" id="ARBA00004429"/>
    </source>
</evidence>
<sequence>MIDWSVVAGALPDFIKGLQITLLLLAISLATGFVLAVPLATMRVSRHRWLSMPVWLYTYVIRGTPLLVQLFMIYFGLAQFEWIRESAAWTLLRSPWFCAWIAFSLNTAAYTTEIFAGALRNTAIGELEAARSLGLTPFQIYRRILWPSALRRALPQYGNEAVGLMHATAIASTVTLVELTRVARDVYSIHLMPTEAFGTVAAFYFVLTFTLVGLFRLLEWRFLRHLRRKEAGPA</sequence>
<evidence type="ECO:0000256" key="4">
    <source>
        <dbReference type="ARBA" id="ARBA00022475"/>
    </source>
</evidence>
<reference evidence="11 12" key="1">
    <citation type="submission" date="2019-09" db="EMBL/GenBank/DDBJ databases">
        <title>Salinarimonas rosea gen. nov., sp. nov., a new member of the a-2 subgroup of the Proteobacteria.</title>
        <authorList>
            <person name="Liu J."/>
        </authorList>
    </citation>
    <scope>NUCLEOTIDE SEQUENCE [LARGE SCALE GENOMIC DNA]</scope>
    <source>
        <strain evidence="11 12">BN140002</strain>
    </source>
</reference>
<dbReference type="GO" id="GO:0043190">
    <property type="term" value="C:ATP-binding cassette (ABC) transporter complex"/>
    <property type="evidence" value="ECO:0007669"/>
    <property type="project" value="InterPro"/>
</dbReference>
<evidence type="ECO:0000256" key="8">
    <source>
        <dbReference type="ARBA" id="ARBA00023136"/>
    </source>
</evidence>
<evidence type="ECO:0000256" key="6">
    <source>
        <dbReference type="ARBA" id="ARBA00022692"/>
    </source>
</evidence>
<feature type="transmembrane region" description="Helical" evidence="9">
    <location>
        <begin position="196"/>
        <end position="218"/>
    </location>
</feature>
<dbReference type="Pfam" id="PF00528">
    <property type="entry name" value="BPD_transp_1"/>
    <property type="match status" value="1"/>
</dbReference>
<dbReference type="OrthoDB" id="4404959at2"/>
<dbReference type="Proteomes" id="UP000323142">
    <property type="component" value="Unassembled WGS sequence"/>
</dbReference>
<feature type="transmembrane region" description="Helical" evidence="9">
    <location>
        <begin position="54"/>
        <end position="77"/>
    </location>
</feature>
<evidence type="ECO:0000256" key="3">
    <source>
        <dbReference type="ARBA" id="ARBA00022448"/>
    </source>
</evidence>
<protein>
    <submittedName>
        <fullName evidence="11">ABC transporter permease</fullName>
    </submittedName>
</protein>
<evidence type="ECO:0000256" key="5">
    <source>
        <dbReference type="ARBA" id="ARBA00022519"/>
    </source>
</evidence>
<dbReference type="InterPro" id="IPR043429">
    <property type="entry name" value="ArtM/GltK/GlnP/TcyL/YhdX-like"/>
</dbReference>
<dbReference type="NCBIfam" id="TIGR01726">
    <property type="entry name" value="HEQRo_perm_3TM"/>
    <property type="match status" value="1"/>
</dbReference>
<name>A0A5B2VBM2_9HYPH</name>
<keyword evidence="12" id="KW-1185">Reference proteome</keyword>
<dbReference type="InterPro" id="IPR010065">
    <property type="entry name" value="AA_ABC_transptr_permease_3TM"/>
</dbReference>
<feature type="transmembrane region" description="Helical" evidence="9">
    <location>
        <begin position="20"/>
        <end position="42"/>
    </location>
</feature>
<dbReference type="PANTHER" id="PTHR30614:SF10">
    <property type="entry name" value="ARGININE ABC TRANSPORTER PERMEASE PROTEIN ARTM"/>
    <property type="match status" value="1"/>
</dbReference>
<dbReference type="PANTHER" id="PTHR30614">
    <property type="entry name" value="MEMBRANE COMPONENT OF AMINO ACID ABC TRANSPORTER"/>
    <property type="match status" value="1"/>
</dbReference>
<keyword evidence="3 9" id="KW-0813">Transport</keyword>
<gene>
    <name evidence="11" type="ORF">F0L46_17555</name>
</gene>
<keyword evidence="5" id="KW-0997">Cell inner membrane</keyword>
<feature type="domain" description="ABC transmembrane type-1" evidence="10">
    <location>
        <begin position="18"/>
        <end position="218"/>
    </location>
</feature>
<evidence type="ECO:0000256" key="2">
    <source>
        <dbReference type="ARBA" id="ARBA00010072"/>
    </source>
</evidence>
<dbReference type="GO" id="GO:0022857">
    <property type="term" value="F:transmembrane transporter activity"/>
    <property type="evidence" value="ECO:0007669"/>
    <property type="project" value="InterPro"/>
</dbReference>
<evidence type="ECO:0000259" key="10">
    <source>
        <dbReference type="PROSITE" id="PS50928"/>
    </source>
</evidence>
<dbReference type="EMBL" id="VUOA01000032">
    <property type="protein sequence ID" value="KAA2235850.1"/>
    <property type="molecule type" value="Genomic_DNA"/>
</dbReference>
<comment type="similarity">
    <text evidence="2">Belongs to the binding-protein-dependent transport system permease family. HisMQ subfamily.</text>
</comment>